<evidence type="ECO:0000259" key="2">
    <source>
        <dbReference type="Pfam" id="PF00534"/>
    </source>
</evidence>
<organism evidence="3 4">
    <name type="scientific">Sphingomonas taxi</name>
    <dbReference type="NCBI Taxonomy" id="1549858"/>
    <lineage>
        <taxon>Bacteria</taxon>
        <taxon>Pseudomonadati</taxon>
        <taxon>Pseudomonadota</taxon>
        <taxon>Alphaproteobacteria</taxon>
        <taxon>Sphingomonadales</taxon>
        <taxon>Sphingomonadaceae</taxon>
        <taxon>Sphingomonas</taxon>
    </lineage>
</organism>
<dbReference type="GO" id="GO:0009103">
    <property type="term" value="P:lipopolysaccharide biosynthetic process"/>
    <property type="evidence" value="ECO:0007669"/>
    <property type="project" value="TreeGrafter"/>
</dbReference>
<sequence>MIGVNGRFLGRSVTGVERFARMLLNEVHDRIAQGAEPPRWTILLPPGVAAPAEWPHFSARTIGKGGGHAWEQFHLPRAAHGSTLLNLCNSGPVLPRRSLTVVHDALVYDLPGNFSRPYRTMHRTLGRLIARRSRIATVSGFSRDRLAAVLGLDPATIPVIPNAADHVDAIVPDTTIVDQLGLTPGRFLLFVGSFAPNKNLPRALEAFARVAQPDDRLVLVGAAVKSFAQNGMDTVPPGVILPGRISDAALMGLYRGARALVFPSLYEGFGIPPLEMMRFGRPVLAGDIPPVREVCGDAALYVDPMSVDSIAAGMERMLRDDTLVETLAARTVSRANAYTWAASADDLIAALATV</sequence>
<dbReference type="AlphaFoldDB" id="A0A2W4Z791"/>
<keyword evidence="1 3" id="KW-0808">Transferase</keyword>
<name>A0A2W4Z791_9SPHN</name>
<dbReference type="EMBL" id="QFMX01000002">
    <property type="protein sequence ID" value="PZO76362.1"/>
    <property type="molecule type" value="Genomic_DNA"/>
</dbReference>
<evidence type="ECO:0000256" key="1">
    <source>
        <dbReference type="ARBA" id="ARBA00022679"/>
    </source>
</evidence>
<proteinExistence type="predicted"/>
<evidence type="ECO:0000313" key="4">
    <source>
        <dbReference type="Proteomes" id="UP000249555"/>
    </source>
</evidence>
<reference evidence="3 4" key="1">
    <citation type="submission" date="2017-08" db="EMBL/GenBank/DDBJ databases">
        <title>Infants hospitalized years apart are colonized by the same room-sourced microbial strains.</title>
        <authorList>
            <person name="Brooks B."/>
            <person name="Olm M.R."/>
            <person name="Firek B.A."/>
            <person name="Baker R."/>
            <person name="Thomas B.C."/>
            <person name="Morowitz M.J."/>
            <person name="Banfield J.F."/>
        </authorList>
    </citation>
    <scope>NUCLEOTIDE SEQUENCE [LARGE SCALE GENOMIC DNA]</scope>
    <source>
        <strain evidence="3">S2_018_000_R3_119</strain>
    </source>
</reference>
<dbReference type="PANTHER" id="PTHR46401:SF2">
    <property type="entry name" value="GLYCOSYLTRANSFERASE WBBK-RELATED"/>
    <property type="match status" value="1"/>
</dbReference>
<dbReference type="Pfam" id="PF00534">
    <property type="entry name" value="Glycos_transf_1"/>
    <property type="match status" value="1"/>
</dbReference>
<dbReference type="Proteomes" id="UP000249555">
    <property type="component" value="Unassembled WGS sequence"/>
</dbReference>
<dbReference type="Gene3D" id="3.40.50.2000">
    <property type="entry name" value="Glycogen Phosphorylase B"/>
    <property type="match status" value="2"/>
</dbReference>
<dbReference type="GO" id="GO:0016757">
    <property type="term" value="F:glycosyltransferase activity"/>
    <property type="evidence" value="ECO:0007669"/>
    <property type="project" value="InterPro"/>
</dbReference>
<protein>
    <submittedName>
        <fullName evidence="3">Glycosyl transferase</fullName>
    </submittedName>
</protein>
<gene>
    <name evidence="3" type="ORF">DI640_02055</name>
</gene>
<dbReference type="InterPro" id="IPR001296">
    <property type="entry name" value="Glyco_trans_1"/>
</dbReference>
<dbReference type="SUPFAM" id="SSF53756">
    <property type="entry name" value="UDP-Glycosyltransferase/glycogen phosphorylase"/>
    <property type="match status" value="1"/>
</dbReference>
<dbReference type="CDD" id="cd03809">
    <property type="entry name" value="GT4_MtfB-like"/>
    <property type="match status" value="1"/>
</dbReference>
<dbReference type="PANTHER" id="PTHR46401">
    <property type="entry name" value="GLYCOSYLTRANSFERASE WBBK-RELATED"/>
    <property type="match status" value="1"/>
</dbReference>
<feature type="domain" description="Glycosyl transferase family 1" evidence="2">
    <location>
        <begin position="184"/>
        <end position="326"/>
    </location>
</feature>
<evidence type="ECO:0000313" key="3">
    <source>
        <dbReference type="EMBL" id="PZO76362.1"/>
    </source>
</evidence>
<comment type="caution">
    <text evidence="3">The sequence shown here is derived from an EMBL/GenBank/DDBJ whole genome shotgun (WGS) entry which is preliminary data.</text>
</comment>
<accession>A0A2W4Z791</accession>